<dbReference type="FunFam" id="3.40.50.720:FF:000009">
    <property type="entry name" value="Fatty oxidation complex, alpha subunit"/>
    <property type="match status" value="1"/>
</dbReference>
<dbReference type="GO" id="GO:0016509">
    <property type="term" value="F:long-chain (3S)-3-hydroxyacyl-CoA dehydrogenase (NAD+) activity"/>
    <property type="evidence" value="ECO:0007669"/>
    <property type="project" value="TreeGrafter"/>
</dbReference>
<dbReference type="FunFam" id="1.10.1040.50:FF:000005">
    <property type="entry name" value="Probable 3-hydroxyacyl-CoA dehydrogenase"/>
    <property type="match status" value="1"/>
</dbReference>
<dbReference type="GO" id="GO:0006635">
    <property type="term" value="P:fatty acid beta-oxidation"/>
    <property type="evidence" value="ECO:0007669"/>
    <property type="project" value="UniProtKB-ARBA"/>
</dbReference>
<keyword evidence="10" id="KW-0456">Lyase</keyword>
<evidence type="ECO:0000256" key="7">
    <source>
        <dbReference type="ARBA" id="ARBA00023002"/>
    </source>
</evidence>
<dbReference type="InterPro" id="IPR001753">
    <property type="entry name" value="Enoyl-CoA_hydra/iso"/>
</dbReference>
<dbReference type="Gene3D" id="3.40.50.720">
    <property type="entry name" value="NAD(P)-binding Rossmann-like Domain"/>
    <property type="match status" value="1"/>
</dbReference>
<dbReference type="FunFam" id="3.90.226.10:FF:000047">
    <property type="entry name" value="Probable 3-hydroxyacyl-CoA dehydrogenase"/>
    <property type="match status" value="1"/>
</dbReference>
<keyword evidence="9" id="KW-0443">Lipid metabolism</keyword>
<reference evidence="15 16" key="1">
    <citation type="journal article" date="2019" name="Emerg. Microbes Infect.">
        <title>Comprehensive subspecies identification of 175 nontuberculous mycobacteria species based on 7547 genomic profiles.</title>
        <authorList>
            <person name="Matsumoto Y."/>
            <person name="Kinjo T."/>
            <person name="Motooka D."/>
            <person name="Nabeya D."/>
            <person name="Jung N."/>
            <person name="Uechi K."/>
            <person name="Horii T."/>
            <person name="Iida T."/>
            <person name="Fujita J."/>
            <person name="Nakamura S."/>
        </authorList>
    </citation>
    <scope>NUCLEOTIDE SEQUENCE [LARGE SCALE GENOMIC DNA]</scope>
    <source>
        <strain evidence="15 16">JCM 6399</strain>
    </source>
</reference>
<evidence type="ECO:0000256" key="12">
    <source>
        <dbReference type="ARBA" id="ARBA00049556"/>
    </source>
</evidence>
<dbReference type="Pfam" id="PF02737">
    <property type="entry name" value="3HCDH_N"/>
    <property type="match status" value="1"/>
</dbReference>
<evidence type="ECO:0000256" key="6">
    <source>
        <dbReference type="ARBA" id="ARBA00022963"/>
    </source>
</evidence>
<gene>
    <name evidence="15" type="primary">fadB</name>
    <name evidence="15" type="ORF">MGALJ_35890</name>
</gene>
<feature type="domain" description="3-hydroxyacyl-CoA dehydrogenase C-terminal" evidence="13">
    <location>
        <begin position="504"/>
        <end position="603"/>
    </location>
</feature>
<dbReference type="Gene3D" id="3.90.226.10">
    <property type="entry name" value="2-enoyl-CoA Hydratase, Chain A, domain 1"/>
    <property type="match status" value="1"/>
</dbReference>
<evidence type="ECO:0000256" key="2">
    <source>
        <dbReference type="ARBA" id="ARBA00005086"/>
    </source>
</evidence>
<dbReference type="InterPro" id="IPR036291">
    <property type="entry name" value="NAD(P)-bd_dom_sf"/>
</dbReference>
<dbReference type="SUPFAM" id="SSF52096">
    <property type="entry name" value="ClpP/crotonase"/>
    <property type="match status" value="1"/>
</dbReference>
<evidence type="ECO:0000313" key="15">
    <source>
        <dbReference type="EMBL" id="BBY93920.1"/>
    </source>
</evidence>
<dbReference type="InterPro" id="IPR029045">
    <property type="entry name" value="ClpP/crotonase-like_dom_sf"/>
</dbReference>
<dbReference type="Proteomes" id="UP000465785">
    <property type="component" value="Chromosome"/>
</dbReference>
<feature type="domain" description="3-hydroxyacyl-CoA dehydrogenase NAD binding" evidence="14">
    <location>
        <begin position="323"/>
        <end position="501"/>
    </location>
</feature>
<dbReference type="RefSeq" id="WP_163730842.1">
    <property type="nucleotide sequence ID" value="NZ_AP022601.1"/>
</dbReference>
<evidence type="ECO:0000256" key="9">
    <source>
        <dbReference type="ARBA" id="ARBA00023098"/>
    </source>
</evidence>
<dbReference type="InterPro" id="IPR050136">
    <property type="entry name" value="FA_oxidation_alpha_subunit"/>
</dbReference>
<proteinExistence type="inferred from homology"/>
<dbReference type="AlphaFoldDB" id="A0A9W4BA73"/>
<dbReference type="SUPFAM" id="SSF51735">
    <property type="entry name" value="NAD(P)-binding Rossmann-fold domains"/>
    <property type="match status" value="1"/>
</dbReference>
<evidence type="ECO:0000256" key="5">
    <source>
        <dbReference type="ARBA" id="ARBA00022832"/>
    </source>
</evidence>
<comment type="pathway">
    <text evidence="1">Lipid metabolism; fatty acid beta-oxidation.</text>
</comment>
<dbReference type="Gene3D" id="1.10.1040.50">
    <property type="match status" value="1"/>
</dbReference>
<sequence>MSTVNTIQWDKDADGIVTLTLDDPTGSANVMNEHYRESMRNAVEKLVAEKDSITGVVITSAKKTFFAGGDLNSIIQAQPENAGEFFDEVEGIKRDLRALETLGKPVVAAINGAALGGGLEITLACHRRIIADVSGAVVGFPEVTLGLLPGAGGVTRSVRMFGIQKAFMEVLSQGTRFKPGKAKEVGLVDEVLPTVDDLVPAAKAWIKANPDSHTQPWDAKGYKMPGGTPSSPALAGILPSFPALLKKQLKGAPMPAPRAILDAAVEGAQVDFETACRIESRYFTSLATGQVAKNMIQAFFFDLQHINGGGSRPDGIAPVKINKIGVLGAGMMGAGIAYVSAKAGFDVVLKDVSTEAAQKGKGYSEKLEAKALERGKTTQEKSDALLARITPTADAADFKGVDFVIEAVFESQELKHKVFQEIEDIIEPNALLGSNTSTLPITGLATGVKRQEDFIGIHFFSPVDKMPLVEIIKGEKTSDEALARVFDYTLAIGKTPIVVNDSRGFFTSRVIGTFVNEALAMLGEGVAPASIEQAGSQAGYPAPPLQLSDELNLELMHKIAVASRKGVEDEGGTYTPHPAEAVVEKMIELDRPSRLKGAGFYEYVDGKRTGLWSGLRETFKSGSTEIPLQDMIDRMLFAEALETQKCLDEGVLTSTADANIGSIMGIGFPPYTGGSAQFIVGYEGPGGVGKDAFVARAKELAAKYGDRFNPPKSLL</sequence>
<dbReference type="Pfam" id="PF00725">
    <property type="entry name" value="3HCDH"/>
    <property type="match status" value="1"/>
</dbReference>
<keyword evidence="16" id="KW-1185">Reference proteome</keyword>
<evidence type="ECO:0000256" key="8">
    <source>
        <dbReference type="ARBA" id="ARBA00023027"/>
    </source>
</evidence>
<dbReference type="Pfam" id="PF00378">
    <property type="entry name" value="ECH_1"/>
    <property type="match status" value="1"/>
</dbReference>
<evidence type="ECO:0000259" key="13">
    <source>
        <dbReference type="Pfam" id="PF00725"/>
    </source>
</evidence>
<comment type="pathway">
    <text evidence="2">Lipid metabolism; butanoate metabolism.</text>
</comment>
<comment type="similarity">
    <text evidence="4">Belongs to the 3-hydroxyacyl-CoA dehydrogenase family.</text>
</comment>
<evidence type="ECO:0000256" key="11">
    <source>
        <dbReference type="ARBA" id="ARBA00023268"/>
    </source>
</evidence>
<name>A0A9W4BA73_9MYCO</name>
<dbReference type="InterPro" id="IPR006108">
    <property type="entry name" value="3HC_DH_C"/>
</dbReference>
<comment type="catalytic activity">
    <reaction evidence="12">
        <text>a (3S)-3-hydroxyacyl-CoA + NAD(+) = a 3-oxoacyl-CoA + NADH + H(+)</text>
        <dbReference type="Rhea" id="RHEA:22432"/>
        <dbReference type="ChEBI" id="CHEBI:15378"/>
        <dbReference type="ChEBI" id="CHEBI:57318"/>
        <dbReference type="ChEBI" id="CHEBI:57540"/>
        <dbReference type="ChEBI" id="CHEBI:57945"/>
        <dbReference type="ChEBI" id="CHEBI:90726"/>
        <dbReference type="EC" id="1.1.1.35"/>
    </reaction>
</comment>
<evidence type="ECO:0000313" key="16">
    <source>
        <dbReference type="Proteomes" id="UP000465785"/>
    </source>
</evidence>
<dbReference type="SUPFAM" id="SSF48179">
    <property type="entry name" value="6-phosphogluconate dehydrogenase C-terminal domain-like"/>
    <property type="match status" value="2"/>
</dbReference>
<dbReference type="KEGG" id="mgau:MGALJ_35890"/>
<evidence type="ECO:0000259" key="14">
    <source>
        <dbReference type="Pfam" id="PF02737"/>
    </source>
</evidence>
<keyword evidence="8" id="KW-0520">NAD</keyword>
<evidence type="ECO:0000256" key="1">
    <source>
        <dbReference type="ARBA" id="ARBA00005005"/>
    </source>
</evidence>
<keyword evidence="6" id="KW-0442">Lipid degradation</keyword>
<keyword evidence="11" id="KW-0511">Multifunctional enzyme</keyword>
<evidence type="ECO:0000256" key="10">
    <source>
        <dbReference type="ARBA" id="ARBA00023239"/>
    </source>
</evidence>
<comment type="similarity">
    <text evidence="3">In the central section; belongs to the 3-hydroxyacyl-CoA dehydrogenase family.</text>
</comment>
<keyword evidence="7" id="KW-0560">Oxidoreductase</keyword>
<dbReference type="PANTHER" id="PTHR43612:SF3">
    <property type="entry name" value="TRIFUNCTIONAL ENZYME SUBUNIT ALPHA, MITOCHONDRIAL"/>
    <property type="match status" value="1"/>
</dbReference>
<keyword evidence="5" id="KW-0276">Fatty acid metabolism</keyword>
<dbReference type="EMBL" id="AP022601">
    <property type="protein sequence ID" value="BBY93920.1"/>
    <property type="molecule type" value="Genomic_DNA"/>
</dbReference>
<dbReference type="InterPro" id="IPR006176">
    <property type="entry name" value="3-OHacyl-CoA_DH_NAD-bd"/>
</dbReference>
<evidence type="ECO:0000256" key="3">
    <source>
        <dbReference type="ARBA" id="ARBA00007005"/>
    </source>
</evidence>
<accession>A0A9W4BA73</accession>
<dbReference type="CDD" id="cd06558">
    <property type="entry name" value="crotonase-like"/>
    <property type="match status" value="1"/>
</dbReference>
<dbReference type="GO" id="GO:0004300">
    <property type="term" value="F:enoyl-CoA hydratase activity"/>
    <property type="evidence" value="ECO:0007669"/>
    <property type="project" value="TreeGrafter"/>
</dbReference>
<dbReference type="GO" id="GO:0070403">
    <property type="term" value="F:NAD+ binding"/>
    <property type="evidence" value="ECO:0007669"/>
    <property type="project" value="InterPro"/>
</dbReference>
<protein>
    <submittedName>
        <fullName evidence="15">Fatty oxidation protein FadB</fullName>
    </submittedName>
</protein>
<dbReference type="PANTHER" id="PTHR43612">
    <property type="entry name" value="TRIFUNCTIONAL ENZYME SUBUNIT ALPHA"/>
    <property type="match status" value="1"/>
</dbReference>
<organism evidence="15 16">
    <name type="scientific">Mycobacterium gallinarum</name>
    <dbReference type="NCBI Taxonomy" id="39689"/>
    <lineage>
        <taxon>Bacteria</taxon>
        <taxon>Bacillati</taxon>
        <taxon>Actinomycetota</taxon>
        <taxon>Actinomycetes</taxon>
        <taxon>Mycobacteriales</taxon>
        <taxon>Mycobacteriaceae</taxon>
        <taxon>Mycobacterium</taxon>
    </lineage>
</organism>
<dbReference type="InterPro" id="IPR008927">
    <property type="entry name" value="6-PGluconate_DH-like_C_sf"/>
</dbReference>
<evidence type="ECO:0000256" key="4">
    <source>
        <dbReference type="ARBA" id="ARBA00009463"/>
    </source>
</evidence>